<dbReference type="VEuPathDB" id="VectorBase:HLOH_054518"/>
<dbReference type="PANTHER" id="PTHR42820">
    <property type="entry name" value="SHORT-CHAIN DEHYDROGENASE REDUCTASE"/>
    <property type="match status" value="1"/>
</dbReference>
<dbReference type="Pfam" id="PF00106">
    <property type="entry name" value="adh_short"/>
    <property type="match status" value="1"/>
</dbReference>
<dbReference type="AlphaFoldDB" id="A0A9J6GXH9"/>
<dbReference type="InterPro" id="IPR002347">
    <property type="entry name" value="SDR_fam"/>
</dbReference>
<dbReference type="PANTHER" id="PTHR42820:SF1">
    <property type="entry name" value="SHORT-CHAIN DEHYDROGENASE_REDUCTASE FAMILY PROTEIN"/>
    <property type="match status" value="1"/>
</dbReference>
<reference evidence="1 2" key="1">
    <citation type="journal article" date="2020" name="Cell">
        <title>Large-Scale Comparative Analyses of Tick Genomes Elucidate Their Genetic Diversity and Vector Capacities.</title>
        <authorList>
            <consortium name="Tick Genome and Microbiome Consortium (TIGMIC)"/>
            <person name="Jia N."/>
            <person name="Wang J."/>
            <person name="Shi W."/>
            <person name="Du L."/>
            <person name="Sun Y."/>
            <person name="Zhan W."/>
            <person name="Jiang J.F."/>
            <person name="Wang Q."/>
            <person name="Zhang B."/>
            <person name="Ji P."/>
            <person name="Bell-Sakyi L."/>
            <person name="Cui X.M."/>
            <person name="Yuan T.T."/>
            <person name="Jiang B.G."/>
            <person name="Yang W.F."/>
            <person name="Lam T.T."/>
            <person name="Chang Q.C."/>
            <person name="Ding S.J."/>
            <person name="Wang X.J."/>
            <person name="Zhu J.G."/>
            <person name="Ruan X.D."/>
            <person name="Zhao L."/>
            <person name="Wei J.T."/>
            <person name="Ye R.Z."/>
            <person name="Que T.C."/>
            <person name="Du C.H."/>
            <person name="Zhou Y.H."/>
            <person name="Cheng J.X."/>
            <person name="Dai P.F."/>
            <person name="Guo W.B."/>
            <person name="Han X.H."/>
            <person name="Huang E.J."/>
            <person name="Li L.F."/>
            <person name="Wei W."/>
            <person name="Gao Y.C."/>
            <person name="Liu J.Z."/>
            <person name="Shao H.Z."/>
            <person name="Wang X."/>
            <person name="Wang C.C."/>
            <person name="Yang T.C."/>
            <person name="Huo Q.B."/>
            <person name="Li W."/>
            <person name="Chen H.Y."/>
            <person name="Chen S.E."/>
            <person name="Zhou L.G."/>
            <person name="Ni X.B."/>
            <person name="Tian J.H."/>
            <person name="Sheng Y."/>
            <person name="Liu T."/>
            <person name="Pan Y.S."/>
            <person name="Xia L.Y."/>
            <person name="Li J."/>
            <person name="Zhao F."/>
            <person name="Cao W.C."/>
        </authorList>
    </citation>
    <scope>NUCLEOTIDE SEQUENCE [LARGE SCALE GENOMIC DNA]</scope>
    <source>
        <strain evidence="1">HaeL-2018</strain>
    </source>
</reference>
<comment type="caution">
    <text evidence="1">The sequence shown here is derived from an EMBL/GenBank/DDBJ whole genome shotgun (WGS) entry which is preliminary data.</text>
</comment>
<evidence type="ECO:0000313" key="2">
    <source>
        <dbReference type="Proteomes" id="UP000821853"/>
    </source>
</evidence>
<dbReference type="OMA" id="MFAFVRN"/>
<evidence type="ECO:0000313" key="1">
    <source>
        <dbReference type="EMBL" id="KAH9379947.1"/>
    </source>
</evidence>
<dbReference type="SUPFAM" id="SSF51735">
    <property type="entry name" value="NAD(P)-binding Rossmann-fold domains"/>
    <property type="match status" value="1"/>
</dbReference>
<dbReference type="Gene3D" id="3.40.50.720">
    <property type="entry name" value="NAD(P)-binding Rossmann-like Domain"/>
    <property type="match status" value="1"/>
</dbReference>
<name>A0A9J6GXH9_HAELO</name>
<accession>A0A9J6GXH9</accession>
<dbReference type="Proteomes" id="UP000821853">
    <property type="component" value="Chromosome 8"/>
</dbReference>
<dbReference type="OrthoDB" id="6376685at2759"/>
<proteinExistence type="predicted"/>
<sequence length="70" mass="7025">MDAGMFLGRLALVTGGASGIGRAVCELLAKSGARVAVADVDMDGAKAVASTLTGAADMFAFVRNIFSFAL</sequence>
<dbReference type="EMBL" id="JABSTR010000010">
    <property type="protein sequence ID" value="KAH9379947.1"/>
    <property type="molecule type" value="Genomic_DNA"/>
</dbReference>
<keyword evidence="2" id="KW-1185">Reference proteome</keyword>
<protein>
    <submittedName>
        <fullName evidence="1">Uncharacterized protein</fullName>
    </submittedName>
</protein>
<organism evidence="1 2">
    <name type="scientific">Haemaphysalis longicornis</name>
    <name type="common">Bush tick</name>
    <dbReference type="NCBI Taxonomy" id="44386"/>
    <lineage>
        <taxon>Eukaryota</taxon>
        <taxon>Metazoa</taxon>
        <taxon>Ecdysozoa</taxon>
        <taxon>Arthropoda</taxon>
        <taxon>Chelicerata</taxon>
        <taxon>Arachnida</taxon>
        <taxon>Acari</taxon>
        <taxon>Parasitiformes</taxon>
        <taxon>Ixodida</taxon>
        <taxon>Ixodoidea</taxon>
        <taxon>Ixodidae</taxon>
        <taxon>Haemaphysalinae</taxon>
        <taxon>Haemaphysalis</taxon>
    </lineage>
</organism>
<gene>
    <name evidence="1" type="ORF">HPB48_001426</name>
</gene>
<dbReference type="InterPro" id="IPR036291">
    <property type="entry name" value="NAD(P)-bd_dom_sf"/>
</dbReference>